<keyword evidence="7" id="KW-0645">Protease</keyword>
<organism evidence="7 8">
    <name type="scientific">Chryseosolibacter indicus</name>
    <dbReference type="NCBI Taxonomy" id="2782351"/>
    <lineage>
        <taxon>Bacteria</taxon>
        <taxon>Pseudomonadati</taxon>
        <taxon>Bacteroidota</taxon>
        <taxon>Cytophagia</taxon>
        <taxon>Cytophagales</taxon>
        <taxon>Chryseotaleaceae</taxon>
        <taxon>Chryseosolibacter</taxon>
    </lineage>
</organism>
<comment type="caution">
    <text evidence="7">The sequence shown here is derived from an EMBL/GenBank/DDBJ whole genome shotgun (WGS) entry which is preliminary data.</text>
</comment>
<feature type="transmembrane region" description="Helical" evidence="5">
    <location>
        <begin position="147"/>
        <end position="165"/>
    </location>
</feature>
<dbReference type="Gene3D" id="1.20.1540.10">
    <property type="entry name" value="Rhomboid-like"/>
    <property type="match status" value="1"/>
</dbReference>
<accession>A0ABS5VYY3</accession>
<evidence type="ECO:0000256" key="2">
    <source>
        <dbReference type="ARBA" id="ARBA00022692"/>
    </source>
</evidence>
<comment type="subcellular location">
    <subcellularLocation>
        <location evidence="1">Membrane</location>
        <topology evidence="1">Multi-pass membrane protein</topology>
    </subcellularLocation>
</comment>
<feature type="transmembrane region" description="Helical" evidence="5">
    <location>
        <begin position="172"/>
        <end position="191"/>
    </location>
</feature>
<gene>
    <name evidence="7" type="ORF">KK060_22455</name>
</gene>
<keyword evidence="4 5" id="KW-0472">Membrane</keyword>
<evidence type="ECO:0000313" key="7">
    <source>
        <dbReference type="EMBL" id="MBT1706070.1"/>
    </source>
</evidence>
<feature type="transmembrane region" description="Helical" evidence="5">
    <location>
        <begin position="197"/>
        <end position="215"/>
    </location>
</feature>
<dbReference type="EMBL" id="JAHESD010000081">
    <property type="protein sequence ID" value="MBT1706070.1"/>
    <property type="molecule type" value="Genomic_DNA"/>
</dbReference>
<dbReference type="InterPro" id="IPR022764">
    <property type="entry name" value="Peptidase_S54_rhomboid_dom"/>
</dbReference>
<evidence type="ECO:0000256" key="4">
    <source>
        <dbReference type="ARBA" id="ARBA00023136"/>
    </source>
</evidence>
<protein>
    <submittedName>
        <fullName evidence="7">Rhomboid family intramembrane serine protease</fullName>
    </submittedName>
</protein>
<keyword evidence="7" id="KW-0378">Hydrolase</keyword>
<dbReference type="Proteomes" id="UP000772618">
    <property type="component" value="Unassembled WGS sequence"/>
</dbReference>
<evidence type="ECO:0000313" key="8">
    <source>
        <dbReference type="Proteomes" id="UP000772618"/>
    </source>
</evidence>
<name>A0ABS5VYY3_9BACT</name>
<evidence type="ECO:0000256" key="5">
    <source>
        <dbReference type="SAM" id="Phobius"/>
    </source>
</evidence>
<keyword evidence="8" id="KW-1185">Reference proteome</keyword>
<evidence type="ECO:0000256" key="3">
    <source>
        <dbReference type="ARBA" id="ARBA00022989"/>
    </source>
</evidence>
<evidence type="ECO:0000259" key="6">
    <source>
        <dbReference type="Pfam" id="PF01694"/>
    </source>
</evidence>
<dbReference type="GO" id="GO:0008233">
    <property type="term" value="F:peptidase activity"/>
    <property type="evidence" value="ECO:0007669"/>
    <property type="project" value="UniProtKB-KW"/>
</dbReference>
<feature type="domain" description="Peptidase S54 rhomboid" evidence="6">
    <location>
        <begin position="75"/>
        <end position="198"/>
    </location>
</feature>
<feature type="transmembrane region" description="Helical" evidence="5">
    <location>
        <begin position="20"/>
        <end position="42"/>
    </location>
</feature>
<dbReference type="SUPFAM" id="SSF144091">
    <property type="entry name" value="Rhomboid-like"/>
    <property type="match status" value="1"/>
</dbReference>
<keyword evidence="3 5" id="KW-1133">Transmembrane helix</keyword>
<feature type="transmembrane region" description="Helical" evidence="5">
    <location>
        <begin position="78"/>
        <end position="101"/>
    </location>
</feature>
<keyword evidence="2 5" id="KW-0812">Transmembrane</keyword>
<proteinExistence type="predicted"/>
<dbReference type="Pfam" id="PF01694">
    <property type="entry name" value="Rhomboid"/>
    <property type="match status" value="1"/>
</dbReference>
<dbReference type="GO" id="GO:0006508">
    <property type="term" value="P:proteolysis"/>
    <property type="evidence" value="ECO:0007669"/>
    <property type="project" value="UniProtKB-KW"/>
</dbReference>
<feature type="transmembrane region" description="Helical" evidence="5">
    <location>
        <begin position="113"/>
        <end position="135"/>
    </location>
</feature>
<reference evidence="7 8" key="1">
    <citation type="submission" date="2021-05" db="EMBL/GenBank/DDBJ databases">
        <title>A Polyphasic approach of four new species of the genus Ohtaekwangia: Ohtaekwangia histidinii sp. nov., Ohtaekwangia cretensis sp. nov., Ohtaekwangia indiensis sp. nov., Ohtaekwangia reichenbachii sp. nov. from diverse environment.</title>
        <authorList>
            <person name="Octaviana S."/>
        </authorList>
    </citation>
    <scope>NUCLEOTIDE SEQUENCE [LARGE SCALE GENOMIC DNA]</scope>
    <source>
        <strain evidence="7 8">PWU20</strain>
    </source>
</reference>
<sequence>MGHHNKVQYFQLPLSLKNPINILISIHILFFVLYCALGYFGFLEYKINDGETIEQFIQSALGLSFYDTSWQYGLLSVFTYQFVHTNFGEIMLSMIALWIFGHMVAKEIGASKVIFLYLICIVLSASVFILSHFVFTVFSGRCVMEGAYPGALAIMTTSLIFYKSFQIRVYKNISIPLWVICAVIILLSFVFVYKNSIAYILVYVCSVHIGYRFAVNKLSSTVFTKNAIQYSNLRGRLN</sequence>
<evidence type="ECO:0000256" key="1">
    <source>
        <dbReference type="ARBA" id="ARBA00004141"/>
    </source>
</evidence>
<dbReference type="InterPro" id="IPR035952">
    <property type="entry name" value="Rhomboid-like_sf"/>
</dbReference>